<name>A0AAD3Y836_NEPGR</name>
<dbReference type="EMBL" id="BSYO01000039">
    <property type="protein sequence ID" value="GMH30884.1"/>
    <property type="molecule type" value="Genomic_DNA"/>
</dbReference>
<keyword evidence="4" id="KW-1185">Reference proteome</keyword>
<comment type="similarity">
    <text evidence="1">Belongs to the BetVI family.</text>
</comment>
<dbReference type="SUPFAM" id="SSF55961">
    <property type="entry name" value="Bet v1-like"/>
    <property type="match status" value="1"/>
</dbReference>
<accession>A0AAD3Y836</accession>
<dbReference type="PANTHER" id="PTHR31213">
    <property type="entry name" value="OS08G0374000 PROTEIN-RELATED"/>
    <property type="match status" value="1"/>
</dbReference>
<dbReference type="Proteomes" id="UP001279734">
    <property type="component" value="Unassembled WGS sequence"/>
</dbReference>
<dbReference type="InterPro" id="IPR024949">
    <property type="entry name" value="Bet_v_I_allergen"/>
</dbReference>
<dbReference type="CDD" id="cd07816">
    <property type="entry name" value="Bet_v1-like"/>
    <property type="match status" value="1"/>
</dbReference>
<dbReference type="InterPro" id="IPR023393">
    <property type="entry name" value="START-like_dom_sf"/>
</dbReference>
<dbReference type="GO" id="GO:0038023">
    <property type="term" value="F:signaling receptor activity"/>
    <property type="evidence" value="ECO:0007669"/>
    <property type="project" value="InterPro"/>
</dbReference>
<evidence type="ECO:0000313" key="3">
    <source>
        <dbReference type="EMBL" id="GMH30884.1"/>
    </source>
</evidence>
<dbReference type="GO" id="GO:0005737">
    <property type="term" value="C:cytoplasm"/>
    <property type="evidence" value="ECO:0007669"/>
    <property type="project" value="TreeGrafter"/>
</dbReference>
<dbReference type="PRINTS" id="PR00634">
    <property type="entry name" value="BETALLERGEN"/>
</dbReference>
<dbReference type="GO" id="GO:0010427">
    <property type="term" value="F:abscisic acid binding"/>
    <property type="evidence" value="ECO:0007669"/>
    <property type="project" value="InterPro"/>
</dbReference>
<dbReference type="Pfam" id="PF00407">
    <property type="entry name" value="Bet_v_1"/>
    <property type="match status" value="1"/>
</dbReference>
<evidence type="ECO:0000259" key="2">
    <source>
        <dbReference type="Pfam" id="PF00407"/>
    </source>
</evidence>
<dbReference type="GO" id="GO:0005634">
    <property type="term" value="C:nucleus"/>
    <property type="evidence" value="ECO:0007669"/>
    <property type="project" value="TreeGrafter"/>
</dbReference>
<organism evidence="3 4">
    <name type="scientific">Nepenthes gracilis</name>
    <name type="common">Slender pitcher plant</name>
    <dbReference type="NCBI Taxonomy" id="150966"/>
    <lineage>
        <taxon>Eukaryota</taxon>
        <taxon>Viridiplantae</taxon>
        <taxon>Streptophyta</taxon>
        <taxon>Embryophyta</taxon>
        <taxon>Tracheophyta</taxon>
        <taxon>Spermatophyta</taxon>
        <taxon>Magnoliopsida</taxon>
        <taxon>eudicotyledons</taxon>
        <taxon>Gunneridae</taxon>
        <taxon>Pentapetalae</taxon>
        <taxon>Caryophyllales</taxon>
        <taxon>Nepenthaceae</taxon>
        <taxon>Nepenthes</taxon>
    </lineage>
</organism>
<comment type="caution">
    <text evidence="3">The sequence shown here is derived from an EMBL/GenBank/DDBJ whole genome shotgun (WGS) entry which is preliminary data.</text>
</comment>
<dbReference type="InterPro" id="IPR050279">
    <property type="entry name" value="Plant_def-hormone_signal"/>
</dbReference>
<dbReference type="GO" id="GO:0009738">
    <property type="term" value="P:abscisic acid-activated signaling pathway"/>
    <property type="evidence" value="ECO:0007669"/>
    <property type="project" value="InterPro"/>
</dbReference>
<gene>
    <name evidence="3" type="ORF">Nepgr_032727</name>
</gene>
<feature type="domain" description="Bet v I/Major latex protein" evidence="2">
    <location>
        <begin position="1"/>
        <end position="155"/>
    </location>
</feature>
<proteinExistence type="inferred from homology"/>
<evidence type="ECO:0000313" key="4">
    <source>
        <dbReference type="Proteomes" id="UP001279734"/>
    </source>
</evidence>
<reference evidence="3" key="1">
    <citation type="submission" date="2023-05" db="EMBL/GenBank/DDBJ databases">
        <title>Nepenthes gracilis genome sequencing.</title>
        <authorList>
            <person name="Fukushima K."/>
        </authorList>
    </citation>
    <scope>NUCLEOTIDE SEQUENCE</scope>
    <source>
        <strain evidence="3">SING2019-196</strain>
    </source>
</reference>
<dbReference type="GO" id="GO:0004864">
    <property type="term" value="F:protein phosphatase inhibitor activity"/>
    <property type="evidence" value="ECO:0007669"/>
    <property type="project" value="InterPro"/>
</dbReference>
<evidence type="ECO:0000256" key="1">
    <source>
        <dbReference type="ARBA" id="ARBA00009744"/>
    </source>
</evidence>
<dbReference type="FunFam" id="3.30.530.20:FF:000007">
    <property type="entry name" value="Major pollen allergen Bet v 1-A"/>
    <property type="match status" value="1"/>
</dbReference>
<dbReference type="PANTHER" id="PTHR31213:SF157">
    <property type="entry name" value="MAJOR ALLERGEN MAL D 1-LIKE"/>
    <property type="match status" value="1"/>
</dbReference>
<sequence length="161" mass="17883">MAATTFTMEVDCATAPARLFKGLCLDSHNLYPKLLPNIIKSVEFIQGDCNTVGSVKKLYFPEGFPYKYGHHRIDELDVANSYVKYTTTEGDVIQGRYEYVVHETKIVASGTGSVCKFATEFALAPGAALNMEEEIKVAKERTKKVIKTVDEYLIANPQAYA</sequence>
<protein>
    <recommendedName>
        <fullName evidence="2">Bet v I/Major latex protein domain-containing protein</fullName>
    </recommendedName>
</protein>
<dbReference type="AlphaFoldDB" id="A0AAD3Y836"/>
<dbReference type="Gene3D" id="3.30.530.20">
    <property type="match status" value="1"/>
</dbReference>
<dbReference type="InterPro" id="IPR000916">
    <property type="entry name" value="Bet_v_I/MLP"/>
</dbReference>
<dbReference type="GO" id="GO:0006952">
    <property type="term" value="P:defense response"/>
    <property type="evidence" value="ECO:0007669"/>
    <property type="project" value="InterPro"/>
</dbReference>